<dbReference type="GeneID" id="39987271"/>
<evidence type="ECO:0000256" key="2">
    <source>
        <dbReference type="SAM" id="Phobius"/>
    </source>
</evidence>
<reference evidence="3 4" key="1">
    <citation type="submission" date="2017-03" db="EMBL/GenBank/DDBJ databases">
        <title>An alternative strategy for trypanosome survival in the mammalian bloodstream revealed through genome and transcriptome analysis of the ubiquitous bovine parasite Trypanosoma (Megatrypanum) theileri.</title>
        <authorList>
            <person name="Kelly S."/>
            <person name="Ivens A."/>
            <person name="Mott A."/>
            <person name="O'Neill E."/>
            <person name="Emms D."/>
            <person name="Macleod O."/>
            <person name="Voorheis P."/>
            <person name="Matthews J."/>
            <person name="Matthews K."/>
            <person name="Carrington M."/>
        </authorList>
    </citation>
    <scope>NUCLEOTIDE SEQUENCE [LARGE SCALE GENOMIC DNA]</scope>
    <source>
        <strain evidence="3">Edinburgh</strain>
    </source>
</reference>
<dbReference type="RefSeq" id="XP_028881346.1">
    <property type="nucleotide sequence ID" value="XM_029027491.1"/>
</dbReference>
<feature type="transmembrane region" description="Helical" evidence="2">
    <location>
        <begin position="12"/>
        <end position="32"/>
    </location>
</feature>
<keyword evidence="2" id="KW-0812">Transmembrane</keyword>
<proteinExistence type="predicted"/>
<name>A0A1X0NT44_9TRYP</name>
<sequence length="409" mass="47444">MRRRLRRRRYCAVSIRPVLSVLLLFLVIVLVWHNEVSNRKGTTNGEPEHEVNGEKEKAEHKDQEQYKQQLHDQSSLNDMFLLRAQEILNGNQNIGENLDVQLFIIWKDAHMYRRAILHDIEKSFLVLDLAEFDWGSPPKEFDRFLENLWVLYSGKGGWKKDGMVKKVRQCGFGKFIAVIVADMNPRYAKKRTAHGIDTVSVVMHRKKNLYREWSGGGFRVHGTFSTQEANHDIRVLFHKTLEDVLQSAVERHVYTHSLVSKYLDNPTHFATTQVVYGSTHTQNGLLQEHVEEEQKKQNQQKHGTWQCTSFLFALGSLTQVRVTDWETNAMLWSRRSSSVGRPLAVEEEKVMSCTLWPKNLSIYVPTLEIWGLIALLRAKPMPLETVTLDSVFTIELEGSLRVLKFKVYN</sequence>
<organism evidence="3 4">
    <name type="scientific">Trypanosoma theileri</name>
    <dbReference type="NCBI Taxonomy" id="67003"/>
    <lineage>
        <taxon>Eukaryota</taxon>
        <taxon>Discoba</taxon>
        <taxon>Euglenozoa</taxon>
        <taxon>Kinetoplastea</taxon>
        <taxon>Metakinetoplastina</taxon>
        <taxon>Trypanosomatida</taxon>
        <taxon>Trypanosomatidae</taxon>
        <taxon>Trypanosoma</taxon>
    </lineage>
</organism>
<keyword evidence="2" id="KW-1133">Transmembrane helix</keyword>
<evidence type="ECO:0000313" key="4">
    <source>
        <dbReference type="Proteomes" id="UP000192257"/>
    </source>
</evidence>
<gene>
    <name evidence="3" type="ORF">TM35_000232510</name>
</gene>
<accession>A0A1X0NT44</accession>
<evidence type="ECO:0000256" key="1">
    <source>
        <dbReference type="SAM" id="MobiDB-lite"/>
    </source>
</evidence>
<keyword evidence="4" id="KW-1185">Reference proteome</keyword>
<evidence type="ECO:0000313" key="3">
    <source>
        <dbReference type="EMBL" id="ORC87280.1"/>
    </source>
</evidence>
<dbReference type="VEuPathDB" id="TriTrypDB:TM35_000232510"/>
<dbReference type="Proteomes" id="UP000192257">
    <property type="component" value="Unassembled WGS sequence"/>
</dbReference>
<protein>
    <submittedName>
        <fullName evidence="3">Uncharacterized protein</fullName>
    </submittedName>
</protein>
<comment type="caution">
    <text evidence="3">The sequence shown here is derived from an EMBL/GenBank/DDBJ whole genome shotgun (WGS) entry which is preliminary data.</text>
</comment>
<dbReference type="OrthoDB" id="243688at2759"/>
<dbReference type="EMBL" id="NBCO01000023">
    <property type="protein sequence ID" value="ORC87280.1"/>
    <property type="molecule type" value="Genomic_DNA"/>
</dbReference>
<feature type="region of interest" description="Disordered" evidence="1">
    <location>
        <begin position="39"/>
        <end position="68"/>
    </location>
</feature>
<feature type="compositionally biased region" description="Basic and acidic residues" evidence="1">
    <location>
        <begin position="46"/>
        <end position="65"/>
    </location>
</feature>
<dbReference type="AlphaFoldDB" id="A0A1X0NT44"/>
<keyword evidence="2" id="KW-0472">Membrane</keyword>